<comment type="caution">
    <text evidence="2">The sequence shown here is derived from an EMBL/GenBank/DDBJ whole genome shotgun (WGS) entry which is preliminary data.</text>
</comment>
<name>A0ABU6T354_9FABA</name>
<organism evidence="2 3">
    <name type="scientific">Stylosanthes scabra</name>
    <dbReference type="NCBI Taxonomy" id="79078"/>
    <lineage>
        <taxon>Eukaryota</taxon>
        <taxon>Viridiplantae</taxon>
        <taxon>Streptophyta</taxon>
        <taxon>Embryophyta</taxon>
        <taxon>Tracheophyta</taxon>
        <taxon>Spermatophyta</taxon>
        <taxon>Magnoliopsida</taxon>
        <taxon>eudicotyledons</taxon>
        <taxon>Gunneridae</taxon>
        <taxon>Pentapetalae</taxon>
        <taxon>rosids</taxon>
        <taxon>fabids</taxon>
        <taxon>Fabales</taxon>
        <taxon>Fabaceae</taxon>
        <taxon>Papilionoideae</taxon>
        <taxon>50 kb inversion clade</taxon>
        <taxon>dalbergioids sensu lato</taxon>
        <taxon>Dalbergieae</taxon>
        <taxon>Pterocarpus clade</taxon>
        <taxon>Stylosanthes</taxon>
    </lineage>
</organism>
<feature type="compositionally biased region" description="Basic and acidic residues" evidence="1">
    <location>
        <begin position="50"/>
        <end position="82"/>
    </location>
</feature>
<evidence type="ECO:0000313" key="2">
    <source>
        <dbReference type="EMBL" id="MED6142804.1"/>
    </source>
</evidence>
<feature type="compositionally biased region" description="Basic and acidic residues" evidence="1">
    <location>
        <begin position="24"/>
        <end position="35"/>
    </location>
</feature>
<feature type="region of interest" description="Disordered" evidence="1">
    <location>
        <begin position="20"/>
        <end position="97"/>
    </location>
</feature>
<evidence type="ECO:0000256" key="1">
    <source>
        <dbReference type="SAM" id="MobiDB-lite"/>
    </source>
</evidence>
<dbReference type="Proteomes" id="UP001341840">
    <property type="component" value="Unassembled WGS sequence"/>
</dbReference>
<proteinExistence type="predicted"/>
<protein>
    <submittedName>
        <fullName evidence="2">Uncharacterized protein</fullName>
    </submittedName>
</protein>
<dbReference type="EMBL" id="JASCZI010090623">
    <property type="protein sequence ID" value="MED6142804.1"/>
    <property type="molecule type" value="Genomic_DNA"/>
</dbReference>
<keyword evidence="3" id="KW-1185">Reference proteome</keyword>
<evidence type="ECO:0000313" key="3">
    <source>
        <dbReference type="Proteomes" id="UP001341840"/>
    </source>
</evidence>
<reference evidence="2 3" key="1">
    <citation type="journal article" date="2023" name="Plants (Basel)">
        <title>Bridging the Gap: Combining Genomics and Transcriptomics Approaches to Understand Stylosanthes scabra, an Orphan Legume from the Brazilian Caatinga.</title>
        <authorList>
            <person name="Ferreira-Neto J.R.C."/>
            <person name="da Silva M.D."/>
            <person name="Binneck E."/>
            <person name="de Melo N.F."/>
            <person name="da Silva R.H."/>
            <person name="de Melo A.L.T.M."/>
            <person name="Pandolfi V."/>
            <person name="Bustamante F.O."/>
            <person name="Brasileiro-Vidal A.C."/>
            <person name="Benko-Iseppon A.M."/>
        </authorList>
    </citation>
    <scope>NUCLEOTIDE SEQUENCE [LARGE SCALE GENOMIC DNA]</scope>
    <source>
        <tissue evidence="2">Leaves</tissue>
    </source>
</reference>
<accession>A0ABU6T354</accession>
<sequence>MARDMHGGYLPDHHLRVVAVGSGTEDRGAEAKEDQGASLAAHHSRHLHAPHCESAQHQRDGLEKACESEDFTKKKESEAEKRNYRHRIGANLDSLER</sequence>
<gene>
    <name evidence="2" type="ORF">PIB30_001003</name>
</gene>